<dbReference type="GeneID" id="25264184"/>
<dbReference type="HOGENOM" id="CLU_005049_6_1_1"/>
<evidence type="ECO:0000259" key="1">
    <source>
        <dbReference type="Pfam" id="PF09994"/>
    </source>
</evidence>
<evidence type="ECO:0000313" key="3">
    <source>
        <dbReference type="Proteomes" id="UP000027361"/>
    </source>
</evidence>
<reference evidence="2 3" key="1">
    <citation type="submission" date="2014-05" db="EMBL/GenBank/DDBJ databases">
        <title>Draft genome sequence of a rare smut relative, Tilletiaria anomala UBC 951.</title>
        <authorList>
            <consortium name="DOE Joint Genome Institute"/>
            <person name="Toome M."/>
            <person name="Kuo A."/>
            <person name="Henrissat B."/>
            <person name="Lipzen A."/>
            <person name="Tritt A."/>
            <person name="Yoshinaga Y."/>
            <person name="Zane M."/>
            <person name="Barry K."/>
            <person name="Grigoriev I.V."/>
            <person name="Spatafora J.W."/>
            <person name="Aimea M.C."/>
        </authorList>
    </citation>
    <scope>NUCLEOTIDE SEQUENCE [LARGE SCALE GENOMIC DNA]</scope>
    <source>
        <strain evidence="2 3">UBC 951</strain>
    </source>
</reference>
<dbReference type="PANTHER" id="PTHR33840">
    <property type="match status" value="1"/>
</dbReference>
<dbReference type="OrthoDB" id="3057168at2759"/>
<dbReference type="InParanoid" id="A0A066WBH7"/>
<dbReference type="Proteomes" id="UP000027361">
    <property type="component" value="Unassembled WGS sequence"/>
</dbReference>
<dbReference type="STRING" id="1037660.A0A066WBH7"/>
<proteinExistence type="predicted"/>
<feature type="domain" description="T6SS Phospholipase effector Tle1-like catalytic" evidence="1">
    <location>
        <begin position="25"/>
        <end position="340"/>
    </location>
</feature>
<dbReference type="Pfam" id="PF09994">
    <property type="entry name" value="T6SS_Tle1-like_cat"/>
    <property type="match status" value="1"/>
</dbReference>
<name>A0A066WBH7_TILAU</name>
<dbReference type="RefSeq" id="XP_013244085.1">
    <property type="nucleotide sequence ID" value="XM_013388631.1"/>
</dbReference>
<dbReference type="AlphaFoldDB" id="A0A066WBH7"/>
<dbReference type="EMBL" id="JMSN01000025">
    <property type="protein sequence ID" value="KDN48429.1"/>
    <property type="molecule type" value="Genomic_DNA"/>
</dbReference>
<dbReference type="PANTHER" id="PTHR33840:SF1">
    <property type="entry name" value="TLE1 PHOSPHOLIPASE DOMAIN-CONTAINING PROTEIN"/>
    <property type="match status" value="1"/>
</dbReference>
<comment type="caution">
    <text evidence="2">The sequence shown here is derived from an EMBL/GenBank/DDBJ whole genome shotgun (WGS) entry which is preliminary data.</text>
</comment>
<organism evidence="2 3">
    <name type="scientific">Tilletiaria anomala (strain ATCC 24038 / CBS 436.72 / UBC 951)</name>
    <dbReference type="NCBI Taxonomy" id="1037660"/>
    <lineage>
        <taxon>Eukaryota</taxon>
        <taxon>Fungi</taxon>
        <taxon>Dikarya</taxon>
        <taxon>Basidiomycota</taxon>
        <taxon>Ustilaginomycotina</taxon>
        <taxon>Exobasidiomycetes</taxon>
        <taxon>Georgefischeriales</taxon>
        <taxon>Tilletiariaceae</taxon>
        <taxon>Tilletiaria</taxon>
    </lineage>
</organism>
<sequence>MSSSVAASAPAPAAFISLARRPPQNIVLLCDGTWQERRAVVADIVHGTLTSSAGNYLTNIALLAQAIAPTAEIPEEDGCYRRNVICYISGVGTTLDLFGNLVEGGTGAGLDVKVEFAYAFLCDNWQPGDGIFLFGFSRGAYTARCVGGLINWAGVLSKKEALHFSEVWQAYSKRDPSKPETDQVAADLFHERFGRWPNREASQVSSVKAEAGWAAMPKESAYANELLTDPTVQPPPIKVLGVWDTVGALGVPGNFANPVTITKWSFYDPGLGSNVEHAFHALALQEDRKDFLPTFWYQQADAPMEQVLKQVWFQGTHTDVGGGYGFHGLSDVTLAWMVAQMRDAPGGPLLNVDLDRLRELQDRRAAWAKQPAHRSRMAVEWQGTRKVGQHIYSPEQLSRVVWKNMVESGARNESIHHSVFVGGHYDPLKSEQFAELRRTPEGTAKLKAMWEQASDPESLLPTEKLLRWHEGEVFDADAAVLASQVGAETNGDAGKKPLGHARSPSTGTEQFFNALMNVATFPDKVVSSTINMRPTPSENLKPSLLGKGVETLRAIFYKNRSKDTIVQQVLDESS</sequence>
<protein>
    <recommendedName>
        <fullName evidence="1">T6SS Phospholipase effector Tle1-like catalytic domain-containing protein</fullName>
    </recommendedName>
</protein>
<accession>A0A066WBH7</accession>
<keyword evidence="3" id="KW-1185">Reference proteome</keyword>
<dbReference type="InterPro" id="IPR018712">
    <property type="entry name" value="Tle1-like_cat"/>
</dbReference>
<gene>
    <name evidence="2" type="ORF">K437DRAFT_255535</name>
</gene>
<evidence type="ECO:0000313" key="2">
    <source>
        <dbReference type="EMBL" id="KDN48429.1"/>
    </source>
</evidence>